<accession>A0A0G3GRC2</accession>
<dbReference type="PATRIC" id="fig|1050174.4.peg.1919"/>
<proteinExistence type="predicted"/>
<organism evidence="1 2">
    <name type="scientific">Corynebacterium epidermidicanis</name>
    <dbReference type="NCBI Taxonomy" id="1050174"/>
    <lineage>
        <taxon>Bacteria</taxon>
        <taxon>Bacillati</taxon>
        <taxon>Actinomycetota</taxon>
        <taxon>Actinomycetes</taxon>
        <taxon>Mycobacteriales</taxon>
        <taxon>Corynebacteriaceae</taxon>
        <taxon>Corynebacterium</taxon>
    </lineage>
</organism>
<dbReference type="KEGG" id="cei:CEPID_09505"/>
<sequence>MTKFCRRKGLGHLLSPIQVALSLRNEEVLSIPLQEVELLYRDGNLFELRIDGGLPRFGWLHSQADITRIFDAYLQWGDAGYDPKYKILKVWNGERMLLTRLSIFYPGESFGGILKEDFYRQEPECVLKHPQDFHEHRYVPVELP</sequence>
<keyword evidence="2" id="KW-1185">Reference proteome</keyword>
<evidence type="ECO:0000313" key="2">
    <source>
        <dbReference type="Proteomes" id="UP000035368"/>
    </source>
</evidence>
<evidence type="ECO:0000313" key="1">
    <source>
        <dbReference type="EMBL" id="AKK03746.1"/>
    </source>
</evidence>
<dbReference type="Proteomes" id="UP000035368">
    <property type="component" value="Chromosome"/>
</dbReference>
<dbReference type="EMBL" id="CP011541">
    <property type="protein sequence ID" value="AKK03746.1"/>
    <property type="molecule type" value="Genomic_DNA"/>
</dbReference>
<reference evidence="1 2" key="1">
    <citation type="submission" date="2015-05" db="EMBL/GenBank/DDBJ databases">
        <title>Complete genome sequence of Corynebacterium epidermidicanis DSM 45586, isolated from the skin of a dog suffering from pruritus.</title>
        <authorList>
            <person name="Ruckert C."/>
            <person name="Albersmeier A."/>
            <person name="Winkler A."/>
            <person name="Tauch A."/>
        </authorList>
    </citation>
    <scope>NUCLEOTIDE SEQUENCE [LARGE SCALE GENOMIC DNA]</scope>
    <source>
        <strain evidence="1 2">DSM 45586</strain>
    </source>
</reference>
<name>A0A0G3GRC2_9CORY</name>
<gene>
    <name evidence="1" type="ORF">CEPID_09505</name>
</gene>
<dbReference type="RefSeq" id="WP_061363644.1">
    <property type="nucleotide sequence ID" value="NZ_CP011541.1"/>
</dbReference>
<protein>
    <submittedName>
        <fullName evidence="1">Uncharacterized protein</fullName>
    </submittedName>
</protein>
<dbReference type="AlphaFoldDB" id="A0A0G3GRC2"/>